<dbReference type="AlphaFoldDB" id="A0A8X6Y2E1"/>
<protein>
    <submittedName>
        <fullName evidence="1">Uncharacterized protein</fullName>
    </submittedName>
</protein>
<accession>A0A8X6Y2E1</accession>
<dbReference type="Proteomes" id="UP000886998">
    <property type="component" value="Unassembled WGS sequence"/>
</dbReference>
<name>A0A8X6Y2E1_9ARAC</name>
<keyword evidence="2" id="KW-1185">Reference proteome</keyword>
<sequence>MNTKFAHPVAAIVPKKHPLLRRFTVGVKFSGFIAMFFLQLSAAITSKHVEFASREYNVFPKSKPFVAEAKKKVSSVGSQIDERFPFGKICYCNRLIKEFYEQFLIYFFPLALQI</sequence>
<gene>
    <name evidence="1" type="ORF">TNIN_446001</name>
</gene>
<comment type="caution">
    <text evidence="1">The sequence shown here is derived from an EMBL/GenBank/DDBJ whole genome shotgun (WGS) entry which is preliminary data.</text>
</comment>
<proteinExistence type="predicted"/>
<organism evidence="1 2">
    <name type="scientific">Trichonephila inaurata madagascariensis</name>
    <dbReference type="NCBI Taxonomy" id="2747483"/>
    <lineage>
        <taxon>Eukaryota</taxon>
        <taxon>Metazoa</taxon>
        <taxon>Ecdysozoa</taxon>
        <taxon>Arthropoda</taxon>
        <taxon>Chelicerata</taxon>
        <taxon>Arachnida</taxon>
        <taxon>Araneae</taxon>
        <taxon>Araneomorphae</taxon>
        <taxon>Entelegynae</taxon>
        <taxon>Araneoidea</taxon>
        <taxon>Nephilidae</taxon>
        <taxon>Trichonephila</taxon>
        <taxon>Trichonephila inaurata</taxon>
    </lineage>
</organism>
<evidence type="ECO:0000313" key="2">
    <source>
        <dbReference type="Proteomes" id="UP000886998"/>
    </source>
</evidence>
<reference evidence="1" key="1">
    <citation type="submission" date="2020-08" db="EMBL/GenBank/DDBJ databases">
        <title>Multicomponent nature underlies the extraordinary mechanical properties of spider dragline silk.</title>
        <authorList>
            <person name="Kono N."/>
            <person name="Nakamura H."/>
            <person name="Mori M."/>
            <person name="Yoshida Y."/>
            <person name="Ohtoshi R."/>
            <person name="Malay A.D."/>
            <person name="Moran D.A.P."/>
            <person name="Tomita M."/>
            <person name="Numata K."/>
            <person name="Arakawa K."/>
        </authorList>
    </citation>
    <scope>NUCLEOTIDE SEQUENCE</scope>
</reference>
<evidence type="ECO:0000313" key="1">
    <source>
        <dbReference type="EMBL" id="GFY64811.1"/>
    </source>
</evidence>
<dbReference type="EMBL" id="BMAV01015409">
    <property type="protein sequence ID" value="GFY64811.1"/>
    <property type="molecule type" value="Genomic_DNA"/>
</dbReference>